<evidence type="ECO:0000256" key="1">
    <source>
        <dbReference type="SAM" id="Phobius"/>
    </source>
</evidence>
<organism evidence="2">
    <name type="scientific">marine sediment metagenome</name>
    <dbReference type="NCBI Taxonomy" id="412755"/>
    <lineage>
        <taxon>unclassified sequences</taxon>
        <taxon>metagenomes</taxon>
        <taxon>ecological metagenomes</taxon>
    </lineage>
</organism>
<evidence type="ECO:0008006" key="3">
    <source>
        <dbReference type="Google" id="ProtNLM"/>
    </source>
</evidence>
<name>X1VBU2_9ZZZZ</name>
<keyword evidence="1" id="KW-0472">Membrane</keyword>
<feature type="transmembrane region" description="Helical" evidence="1">
    <location>
        <begin position="18"/>
        <end position="40"/>
    </location>
</feature>
<comment type="caution">
    <text evidence="2">The sequence shown here is derived from an EMBL/GenBank/DDBJ whole genome shotgun (WGS) entry which is preliminary data.</text>
</comment>
<dbReference type="AlphaFoldDB" id="X1VBU2"/>
<protein>
    <recommendedName>
        <fullName evidence="3">DUF304 domain-containing protein</fullName>
    </recommendedName>
</protein>
<feature type="non-terminal residue" evidence="2">
    <location>
        <position position="1"/>
    </location>
</feature>
<evidence type="ECO:0000313" key="2">
    <source>
        <dbReference type="EMBL" id="GAJ03485.1"/>
    </source>
</evidence>
<accession>X1VBU2</accession>
<dbReference type="EMBL" id="BARW01030154">
    <property type="protein sequence ID" value="GAJ03485.1"/>
    <property type="molecule type" value="Genomic_DNA"/>
</dbReference>
<proteinExistence type="predicted"/>
<feature type="transmembrane region" description="Helical" evidence="1">
    <location>
        <begin position="46"/>
        <end position="65"/>
    </location>
</feature>
<keyword evidence="1" id="KW-1133">Transmembrane helix</keyword>
<gene>
    <name evidence="2" type="ORF">S12H4_48276</name>
</gene>
<reference evidence="2" key="1">
    <citation type="journal article" date="2014" name="Front. Microbiol.">
        <title>High frequency of phylogenetically diverse reductive dehalogenase-homologous genes in deep subseafloor sedimentary metagenomes.</title>
        <authorList>
            <person name="Kawai M."/>
            <person name="Futagami T."/>
            <person name="Toyoda A."/>
            <person name="Takaki Y."/>
            <person name="Nishi S."/>
            <person name="Hori S."/>
            <person name="Arai W."/>
            <person name="Tsubouchi T."/>
            <person name="Morono Y."/>
            <person name="Uchiyama I."/>
            <person name="Ito T."/>
            <person name="Fujiyama A."/>
            <person name="Inagaki F."/>
            <person name="Takami H."/>
        </authorList>
    </citation>
    <scope>NUCLEOTIDE SEQUENCE</scope>
    <source>
        <strain evidence="2">Expedition CK06-06</strain>
    </source>
</reference>
<sequence length="183" mass="21501">ERNSSVEFQIFENLKVDLYGSIICIIIFVAFMILITVGIISEYGLYGYISIIVIWPLTIGFLVWARKLLKGLSKFRRFTITNDYIEIIVPHKPAFQIKWSEFDFIEITRRDSMTTIPTGDGIILGPRFVYFNLIFKGRNVERSYEFESGKDFKVKSRKKILIALEQYSKEKGKDFTGWRRKDK</sequence>
<keyword evidence="1" id="KW-0812">Transmembrane</keyword>